<protein>
    <recommendedName>
        <fullName evidence="4">JAB domain-containing protein</fullName>
    </recommendedName>
</protein>
<name>A0ABT4URI6_9BACT</name>
<evidence type="ECO:0000256" key="1">
    <source>
        <dbReference type="SAM" id="MobiDB-lite"/>
    </source>
</evidence>
<sequence>MILAWAGVIYEVKVNNEIKYKYRYFRGLTGAAKFGPVLDDLKKFKVVGIIHTHITSEVFSDKKSNPWPNQISDEKFMDLSNMNEVDFYLVTPEGFLYVNRGGDAPMFSGENPRDKVGVQRELSRGHKTKKNKNNILPKLNDKNWRDNKDKPIIGKPSWMKKYIKQVN</sequence>
<dbReference type="Proteomes" id="UP001210231">
    <property type="component" value="Unassembled WGS sequence"/>
</dbReference>
<gene>
    <name evidence="2" type="ORF">O3P16_18590</name>
</gene>
<proteinExistence type="predicted"/>
<comment type="caution">
    <text evidence="2">The sequence shown here is derived from an EMBL/GenBank/DDBJ whole genome shotgun (WGS) entry which is preliminary data.</text>
</comment>
<keyword evidence="3" id="KW-1185">Reference proteome</keyword>
<organism evidence="2 3">
    <name type="scientific">Polluticaenibacter yanchengensis</name>
    <dbReference type="NCBI Taxonomy" id="3014562"/>
    <lineage>
        <taxon>Bacteria</taxon>
        <taxon>Pseudomonadati</taxon>
        <taxon>Bacteroidota</taxon>
        <taxon>Chitinophagia</taxon>
        <taxon>Chitinophagales</taxon>
        <taxon>Chitinophagaceae</taxon>
        <taxon>Polluticaenibacter</taxon>
    </lineage>
</organism>
<feature type="region of interest" description="Disordered" evidence="1">
    <location>
        <begin position="122"/>
        <end position="150"/>
    </location>
</feature>
<evidence type="ECO:0008006" key="4">
    <source>
        <dbReference type="Google" id="ProtNLM"/>
    </source>
</evidence>
<accession>A0ABT4URI6</accession>
<reference evidence="2 3" key="1">
    <citation type="submission" date="2022-12" db="EMBL/GenBank/DDBJ databases">
        <title>Chitinophagaceae gen. sp. nov., a new member of the family Chitinophagaceae, isolated from soil in a chemical factory.</title>
        <authorList>
            <person name="Ke Z."/>
        </authorList>
    </citation>
    <scope>NUCLEOTIDE SEQUENCE [LARGE SCALE GENOMIC DNA]</scope>
    <source>
        <strain evidence="2 3">LY-5</strain>
    </source>
</reference>
<evidence type="ECO:0000313" key="3">
    <source>
        <dbReference type="Proteomes" id="UP001210231"/>
    </source>
</evidence>
<dbReference type="EMBL" id="JAQGEF010000048">
    <property type="protein sequence ID" value="MDA3616820.1"/>
    <property type="molecule type" value="Genomic_DNA"/>
</dbReference>
<dbReference type="RefSeq" id="WP_407033150.1">
    <property type="nucleotide sequence ID" value="NZ_JAQGEF010000048.1"/>
</dbReference>
<feature type="compositionally biased region" description="Basic and acidic residues" evidence="1">
    <location>
        <begin position="139"/>
        <end position="150"/>
    </location>
</feature>
<evidence type="ECO:0000313" key="2">
    <source>
        <dbReference type="EMBL" id="MDA3616820.1"/>
    </source>
</evidence>